<dbReference type="AlphaFoldDB" id="A0A9W7W2W8"/>
<sequence>MVDVPERLGVPLAASLCPLWNDDDSYEFPLAQVLRGRMPRVGVGVVVGGGGWEEGKEVLVGSSLVWRAGSVGRVEQQHEQAEQRQQPSVTESPHVECAPSVASG</sequence>
<evidence type="ECO:0000313" key="2">
    <source>
        <dbReference type="EMBL" id="KAH9828126.1"/>
    </source>
</evidence>
<name>A0A9W7W2W8_9PEZI</name>
<reference evidence="2 3" key="1">
    <citation type="journal article" date="2018" name="IMA Fungus">
        <title>IMA Genome-F 10: Nine draft genome sequences of Claviceps purpurea s.lat., including C. arundinis, C. humidiphila, and C. cf. spartinae, pseudomolecules for the pitch canker pathogen Fusarium circinatum, draft genome of Davidsoniella eucalypti, Grosmannia galeiformis, Quambalaria eucalypti, and Teratosphaeria destructans.</title>
        <authorList>
            <person name="Wingfield B.D."/>
            <person name="Liu M."/>
            <person name="Nguyen H.D."/>
            <person name="Lane F.A."/>
            <person name="Morgan S.W."/>
            <person name="De Vos L."/>
            <person name="Wilken P.M."/>
            <person name="Duong T.A."/>
            <person name="Aylward J."/>
            <person name="Coetzee M.P."/>
            <person name="Dadej K."/>
            <person name="De Beer Z.W."/>
            <person name="Findlay W."/>
            <person name="Havenga M."/>
            <person name="Kolarik M."/>
            <person name="Menzies J.G."/>
            <person name="Naidoo K."/>
            <person name="Pochopski O."/>
            <person name="Shoukouhi P."/>
            <person name="Santana Q.C."/>
            <person name="Seifert K.A."/>
            <person name="Soal N."/>
            <person name="Steenkamp E.T."/>
            <person name="Tatham C.T."/>
            <person name="van der Nest M.A."/>
            <person name="Wingfield M.J."/>
        </authorList>
    </citation>
    <scope>NUCLEOTIDE SEQUENCE [LARGE SCALE GENOMIC DNA]</scope>
    <source>
        <strain evidence="2">CMW44962</strain>
    </source>
</reference>
<dbReference type="Proteomes" id="UP001138500">
    <property type="component" value="Unassembled WGS sequence"/>
</dbReference>
<gene>
    <name evidence="2" type="ORF">Tdes44962_MAKER09454</name>
</gene>
<proteinExistence type="predicted"/>
<reference evidence="2 3" key="2">
    <citation type="journal article" date="2021" name="Curr. Genet.">
        <title>Genetic response to nitrogen starvation in the aggressive Eucalyptus foliar pathogen Teratosphaeria destructans.</title>
        <authorList>
            <person name="Havenga M."/>
            <person name="Wingfield B.D."/>
            <person name="Wingfield M.J."/>
            <person name="Dreyer L.L."/>
            <person name="Roets F."/>
            <person name="Aylward J."/>
        </authorList>
    </citation>
    <scope>NUCLEOTIDE SEQUENCE [LARGE SCALE GENOMIC DNA]</scope>
    <source>
        <strain evidence="2">CMW44962</strain>
    </source>
</reference>
<protein>
    <submittedName>
        <fullName evidence="2">Uncharacterized protein</fullName>
    </submittedName>
</protein>
<evidence type="ECO:0000256" key="1">
    <source>
        <dbReference type="SAM" id="MobiDB-lite"/>
    </source>
</evidence>
<accession>A0A9W7W2W8</accession>
<feature type="region of interest" description="Disordered" evidence="1">
    <location>
        <begin position="75"/>
        <end position="104"/>
    </location>
</feature>
<comment type="caution">
    <text evidence="2">The sequence shown here is derived from an EMBL/GenBank/DDBJ whole genome shotgun (WGS) entry which is preliminary data.</text>
</comment>
<dbReference type="EMBL" id="RIBY02001830">
    <property type="protein sequence ID" value="KAH9828126.1"/>
    <property type="molecule type" value="Genomic_DNA"/>
</dbReference>
<evidence type="ECO:0000313" key="3">
    <source>
        <dbReference type="Proteomes" id="UP001138500"/>
    </source>
</evidence>
<keyword evidence="3" id="KW-1185">Reference proteome</keyword>
<organism evidence="2 3">
    <name type="scientific">Teratosphaeria destructans</name>
    <dbReference type="NCBI Taxonomy" id="418781"/>
    <lineage>
        <taxon>Eukaryota</taxon>
        <taxon>Fungi</taxon>
        <taxon>Dikarya</taxon>
        <taxon>Ascomycota</taxon>
        <taxon>Pezizomycotina</taxon>
        <taxon>Dothideomycetes</taxon>
        <taxon>Dothideomycetidae</taxon>
        <taxon>Mycosphaerellales</taxon>
        <taxon>Teratosphaeriaceae</taxon>
        <taxon>Teratosphaeria</taxon>
    </lineage>
</organism>